<keyword evidence="4" id="KW-1185">Reference proteome</keyword>
<feature type="compositionally biased region" description="Pro residues" evidence="1">
    <location>
        <begin position="222"/>
        <end position="240"/>
    </location>
</feature>
<name>A0A317SZ71_9PEZI</name>
<feature type="signal peptide" evidence="2">
    <location>
        <begin position="1"/>
        <end position="19"/>
    </location>
</feature>
<dbReference type="Proteomes" id="UP000246991">
    <property type="component" value="Unassembled WGS sequence"/>
</dbReference>
<feature type="chain" id="PRO_5016455224" evidence="2">
    <location>
        <begin position="20"/>
        <end position="354"/>
    </location>
</feature>
<dbReference type="PANTHER" id="PTHR36182:SF1">
    <property type="entry name" value="PROTEIN, PUTATIVE (AFU_ORTHOLOGUE AFUA_6G10930)-RELATED"/>
    <property type="match status" value="1"/>
</dbReference>
<evidence type="ECO:0000313" key="3">
    <source>
        <dbReference type="EMBL" id="PWW79735.1"/>
    </source>
</evidence>
<evidence type="ECO:0000256" key="1">
    <source>
        <dbReference type="SAM" id="MobiDB-lite"/>
    </source>
</evidence>
<keyword evidence="2" id="KW-0732">Signal</keyword>
<feature type="compositionally biased region" description="Low complexity" evidence="1">
    <location>
        <begin position="241"/>
        <end position="265"/>
    </location>
</feature>
<dbReference type="PANTHER" id="PTHR36182">
    <property type="entry name" value="PROTEIN, PUTATIVE (AFU_ORTHOLOGUE AFUA_6G10930)-RELATED"/>
    <property type="match status" value="1"/>
</dbReference>
<accession>A0A317SZ71</accession>
<evidence type="ECO:0000256" key="2">
    <source>
        <dbReference type="SAM" id="SignalP"/>
    </source>
</evidence>
<reference evidence="3 4" key="1">
    <citation type="submission" date="2018-03" db="EMBL/GenBank/DDBJ databases">
        <title>Genomes of Pezizomycetes fungi and the evolution of truffles.</title>
        <authorList>
            <person name="Murat C."/>
            <person name="Payen T."/>
            <person name="Noel B."/>
            <person name="Kuo A."/>
            <person name="Martin F.M."/>
        </authorList>
    </citation>
    <scope>NUCLEOTIDE SEQUENCE [LARGE SCALE GENOMIC DNA]</scope>
    <source>
        <strain evidence="3">091103-1</strain>
    </source>
</reference>
<evidence type="ECO:0000313" key="4">
    <source>
        <dbReference type="Proteomes" id="UP000246991"/>
    </source>
</evidence>
<proteinExistence type="predicted"/>
<dbReference type="GO" id="GO:0004497">
    <property type="term" value="F:monooxygenase activity"/>
    <property type="evidence" value="ECO:0007669"/>
    <property type="project" value="UniProtKB-KW"/>
</dbReference>
<dbReference type="AlphaFoldDB" id="A0A317SZ71"/>
<protein>
    <submittedName>
        <fullName evidence="3">Lytic polysaccharide monooxygenase</fullName>
    </submittedName>
</protein>
<dbReference type="EMBL" id="PYWC01000006">
    <property type="protein sequence ID" value="PWW79735.1"/>
    <property type="molecule type" value="Genomic_DNA"/>
</dbReference>
<feature type="compositionally biased region" description="Low complexity" evidence="1">
    <location>
        <begin position="207"/>
        <end position="219"/>
    </location>
</feature>
<dbReference type="OrthoDB" id="2342176at2759"/>
<keyword evidence="3" id="KW-0560">Oxidoreductase</keyword>
<feature type="compositionally biased region" description="Low complexity" evidence="1">
    <location>
        <begin position="275"/>
        <end position="291"/>
    </location>
</feature>
<organism evidence="3 4">
    <name type="scientific">Tuber magnatum</name>
    <name type="common">white Piedmont truffle</name>
    <dbReference type="NCBI Taxonomy" id="42249"/>
    <lineage>
        <taxon>Eukaryota</taxon>
        <taxon>Fungi</taxon>
        <taxon>Dikarya</taxon>
        <taxon>Ascomycota</taxon>
        <taxon>Pezizomycotina</taxon>
        <taxon>Pezizomycetes</taxon>
        <taxon>Pezizales</taxon>
        <taxon>Tuberaceae</taxon>
        <taxon>Tuber</taxon>
    </lineage>
</organism>
<sequence length="354" mass="35881">MKTSFSALAAALLLGSANAHIQLKSPVPFRTSTEAPQNALQKDFDMKAPLDQSGNNFPCKGYHKDAKGTQPLVDWPAGSTQIMSFDGQATHGGGSCQASLSEDGGASWKVMKSYIGGCPLKDVSFTVPQEAKGGPAIFAWTWFNNQGNREMYMNCAAVTITGGGSGLSAYPDMFTANIGNGCATVESTDLAFPNPGKNVEGSGGTPPTGSCGTTGSKSPAGGSPPNPKPTSVPQVTPPAPTTSSPNPTGTSAPTGTPKTSAPAGTQSPKPTGTGAPAPSSSPSAPSSAPSSYPQPPTGRACVEGTITCNADGTWSQCGSGVNQDMGKTAPGIDCTNGRMKRSIRFSSEHMARNA</sequence>
<gene>
    <name evidence="3" type="ORF">C7212DRAFT_273336</name>
</gene>
<dbReference type="Gene3D" id="2.70.50.70">
    <property type="match status" value="1"/>
</dbReference>
<dbReference type="STRING" id="42249.A0A317SZ71"/>
<comment type="caution">
    <text evidence="3">The sequence shown here is derived from an EMBL/GenBank/DDBJ whole genome shotgun (WGS) entry which is preliminary data.</text>
</comment>
<keyword evidence="3" id="KW-0503">Monooxygenase</keyword>
<feature type="region of interest" description="Disordered" evidence="1">
    <location>
        <begin position="193"/>
        <end position="301"/>
    </location>
</feature>